<dbReference type="EMBL" id="JAVFWO010000001">
    <property type="protein sequence ID" value="MDQ7876487.1"/>
    <property type="molecule type" value="Genomic_DNA"/>
</dbReference>
<comment type="caution">
    <text evidence="1">The sequence shown here is derived from an EMBL/GenBank/DDBJ whole genome shotgun (WGS) entry which is preliminary data.</text>
</comment>
<evidence type="ECO:0008006" key="3">
    <source>
        <dbReference type="Google" id="ProtNLM"/>
    </source>
</evidence>
<name>A0ABU0YW06_9MICO</name>
<keyword evidence="2" id="KW-1185">Reference proteome</keyword>
<evidence type="ECO:0000313" key="2">
    <source>
        <dbReference type="Proteomes" id="UP001235133"/>
    </source>
</evidence>
<reference evidence="1 2" key="1">
    <citation type="submission" date="2023-08" db="EMBL/GenBank/DDBJ databases">
        <title>Microbacterium psychrotolerans sp. nov., a psychrotolerant bacterium isolated from soil in Heilongjiang Province, China.</title>
        <authorList>
            <person name="An P."/>
            <person name="Zhao D."/>
            <person name="Xiang H."/>
        </authorList>
    </citation>
    <scope>NUCLEOTIDE SEQUENCE [LARGE SCALE GENOMIC DNA]</scope>
    <source>
        <strain evidence="1 2">QXD-8</strain>
    </source>
</reference>
<sequence>MEDPRAHIPDDLTGSVDDRQRQLELHAAESLSAEWLRRQLDNALIAWSAAATEVDISREAHTDY</sequence>
<proteinExistence type="predicted"/>
<organism evidence="1 2">
    <name type="scientific">Microbacterium psychrotolerans</name>
    <dbReference type="NCBI Taxonomy" id="3068321"/>
    <lineage>
        <taxon>Bacteria</taxon>
        <taxon>Bacillati</taxon>
        <taxon>Actinomycetota</taxon>
        <taxon>Actinomycetes</taxon>
        <taxon>Micrococcales</taxon>
        <taxon>Microbacteriaceae</taxon>
        <taxon>Microbacterium</taxon>
    </lineage>
</organism>
<accession>A0ABU0YW06</accession>
<protein>
    <recommendedName>
        <fullName evidence="3">CopG family transcriptional regulator</fullName>
    </recommendedName>
</protein>
<gene>
    <name evidence="1" type="ORF">Q9R08_00715</name>
</gene>
<evidence type="ECO:0000313" key="1">
    <source>
        <dbReference type="EMBL" id="MDQ7876487.1"/>
    </source>
</evidence>
<dbReference type="Proteomes" id="UP001235133">
    <property type="component" value="Unassembled WGS sequence"/>
</dbReference>
<dbReference type="RefSeq" id="WP_308865886.1">
    <property type="nucleotide sequence ID" value="NZ_JAVFWO010000001.1"/>
</dbReference>